<dbReference type="InterPro" id="IPR002201">
    <property type="entry name" value="Glyco_trans_9"/>
</dbReference>
<dbReference type="HOGENOM" id="CLU_038371_3_3_7"/>
<dbReference type="eggNOG" id="COG0859">
    <property type="taxonomic scope" value="Bacteria"/>
</dbReference>
<dbReference type="KEGG" id="dbr:Deba_2088"/>
<dbReference type="SUPFAM" id="SSF53756">
    <property type="entry name" value="UDP-Glycosyltransferase/glycogen phosphorylase"/>
    <property type="match status" value="1"/>
</dbReference>
<keyword evidence="2" id="KW-0808">Transferase</keyword>
<dbReference type="EMBL" id="CP002085">
    <property type="protein sequence ID" value="ADK85453.1"/>
    <property type="molecule type" value="Genomic_DNA"/>
</dbReference>
<dbReference type="RefSeq" id="WP_013258894.1">
    <property type="nucleotide sequence ID" value="NC_014365.1"/>
</dbReference>
<dbReference type="Gene3D" id="3.40.50.2000">
    <property type="entry name" value="Glycogen Phosphorylase B"/>
    <property type="match status" value="2"/>
</dbReference>
<dbReference type="Pfam" id="PF01075">
    <property type="entry name" value="Glyco_transf_9"/>
    <property type="match status" value="1"/>
</dbReference>
<reference evidence="3 4" key="1">
    <citation type="journal article" date="2010" name="Stand. Genomic Sci.">
        <title>Complete genome sequence of Desulfarculus baarsii type strain (2st14).</title>
        <authorList>
            <person name="Sun H."/>
            <person name="Spring S."/>
            <person name="Lapidus A."/>
            <person name="Davenport K."/>
            <person name="Del Rio T.G."/>
            <person name="Tice H."/>
            <person name="Nolan M."/>
            <person name="Copeland A."/>
            <person name="Cheng J.F."/>
            <person name="Lucas S."/>
            <person name="Tapia R."/>
            <person name="Goodwin L."/>
            <person name="Pitluck S."/>
            <person name="Ivanova N."/>
            <person name="Pagani I."/>
            <person name="Mavromatis K."/>
            <person name="Ovchinnikova G."/>
            <person name="Pati A."/>
            <person name="Chen A."/>
            <person name="Palaniappan K."/>
            <person name="Hauser L."/>
            <person name="Chang Y.J."/>
            <person name="Jeffries C.D."/>
            <person name="Detter J.C."/>
            <person name="Han C."/>
            <person name="Rohde M."/>
            <person name="Brambilla E."/>
            <person name="Goker M."/>
            <person name="Woyke T."/>
            <person name="Bristow J."/>
            <person name="Eisen J.A."/>
            <person name="Markowitz V."/>
            <person name="Hugenholtz P."/>
            <person name="Kyrpides N.C."/>
            <person name="Klenk H.P."/>
            <person name="Land M."/>
        </authorList>
    </citation>
    <scope>NUCLEOTIDE SEQUENCE [LARGE SCALE GENOMIC DNA]</scope>
    <source>
        <strain evidence="4">ATCC 33931 / DSM 2075 / LMG 7858 / VKM B-1802 / 2st14</strain>
    </source>
</reference>
<protein>
    <submittedName>
        <fullName evidence="3">Lipopolysaccharide heptosyltransferase III</fullName>
    </submittedName>
</protein>
<dbReference type="NCBIfam" id="TIGR02201">
    <property type="entry name" value="heptsyl_trn_III"/>
    <property type="match status" value="1"/>
</dbReference>
<evidence type="ECO:0000313" key="4">
    <source>
        <dbReference type="Proteomes" id="UP000009047"/>
    </source>
</evidence>
<dbReference type="CAZy" id="GT9">
    <property type="family name" value="Glycosyltransferase Family 9"/>
</dbReference>
<organism evidence="3 4">
    <name type="scientific">Desulfarculus baarsii (strain ATCC 33931 / DSM 2075 / LMG 7858 / VKM B-1802 / 2st14)</name>
    <dbReference type="NCBI Taxonomy" id="644282"/>
    <lineage>
        <taxon>Bacteria</taxon>
        <taxon>Pseudomonadati</taxon>
        <taxon>Thermodesulfobacteriota</taxon>
        <taxon>Desulfarculia</taxon>
        <taxon>Desulfarculales</taxon>
        <taxon>Desulfarculaceae</taxon>
        <taxon>Desulfarculus</taxon>
    </lineage>
</organism>
<dbReference type="Proteomes" id="UP000009047">
    <property type="component" value="Chromosome"/>
</dbReference>
<name>E1QID6_DESB2</name>
<keyword evidence="1" id="KW-0328">Glycosyltransferase</keyword>
<keyword evidence="4" id="KW-1185">Reference proteome</keyword>
<dbReference type="GO" id="GO:0008713">
    <property type="term" value="F:ADP-heptose-lipopolysaccharide heptosyltransferase activity"/>
    <property type="evidence" value="ECO:0007669"/>
    <property type="project" value="TreeGrafter"/>
</dbReference>
<dbReference type="AlphaFoldDB" id="E1QID6"/>
<evidence type="ECO:0000256" key="2">
    <source>
        <dbReference type="ARBA" id="ARBA00022679"/>
    </source>
</evidence>
<proteinExistence type="predicted"/>
<evidence type="ECO:0000256" key="1">
    <source>
        <dbReference type="ARBA" id="ARBA00022676"/>
    </source>
</evidence>
<dbReference type="CDD" id="cd03789">
    <property type="entry name" value="GT9_LPS_heptosyltransferase"/>
    <property type="match status" value="1"/>
</dbReference>
<dbReference type="InterPro" id="IPR011916">
    <property type="entry name" value="LipoPS_heptosylTferase-III"/>
</dbReference>
<accession>E1QID6</accession>
<dbReference type="InterPro" id="IPR051199">
    <property type="entry name" value="LPS_LOS_Heptosyltrfase"/>
</dbReference>
<dbReference type="STRING" id="644282.Deba_2088"/>
<dbReference type="PANTHER" id="PTHR30160">
    <property type="entry name" value="TETRAACYLDISACCHARIDE 4'-KINASE-RELATED"/>
    <property type="match status" value="1"/>
</dbReference>
<evidence type="ECO:0000313" key="3">
    <source>
        <dbReference type="EMBL" id="ADK85453.1"/>
    </source>
</evidence>
<gene>
    <name evidence="3" type="ordered locus">Deba_2088</name>
</gene>
<sequence>MERRLARAPRRALVIKLGHIGDVLVTTPVIAALHRAFPGVEVTAVVNQGTEDMLRHNPQVSRLRVVRRDLKGLAGLAEQAGLLAGLWREHFDLSLELSGGDRGAWLSLAGRAKLRVGFEPKKPHMRARAFHLLVDQRGTQDHVVRTFLRQIRAIGVEPSDDRLRFEPGPAARHEVARLLADHGLRPGRYVALHPTSRWMFKSWTPEGNAAVAEHLLGLGLDVALSAAPAPAEMAFVARLKDILGPRPGLVDLSGRLDLLGLGALIDGARLFFGVDSAPMHMAAALGRPTAVLFGPSGEKMWGPWRVESEVITGDCPQRPCGRDGCDGSKISRCLVEIAPARVCQALDGLLARTESSCASA</sequence>
<dbReference type="PANTHER" id="PTHR30160:SF1">
    <property type="entry name" value="LIPOPOLYSACCHARIDE 1,2-N-ACETYLGLUCOSAMINETRANSFERASE-RELATED"/>
    <property type="match status" value="1"/>
</dbReference>
<dbReference type="GO" id="GO:0009244">
    <property type="term" value="P:lipopolysaccharide core region biosynthetic process"/>
    <property type="evidence" value="ECO:0007669"/>
    <property type="project" value="TreeGrafter"/>
</dbReference>
<dbReference type="GO" id="GO:0005829">
    <property type="term" value="C:cytosol"/>
    <property type="evidence" value="ECO:0007669"/>
    <property type="project" value="TreeGrafter"/>
</dbReference>